<keyword evidence="1" id="KW-1133">Transmembrane helix</keyword>
<protein>
    <submittedName>
        <fullName evidence="2">Uncharacterized protein</fullName>
    </submittedName>
</protein>
<name>A0AA36D1X3_9BILA</name>
<dbReference type="EMBL" id="CATQJA010002653">
    <property type="protein sequence ID" value="CAJ0578318.1"/>
    <property type="molecule type" value="Genomic_DNA"/>
</dbReference>
<evidence type="ECO:0000313" key="2">
    <source>
        <dbReference type="EMBL" id="CAJ0578318.1"/>
    </source>
</evidence>
<keyword evidence="1" id="KW-0812">Transmembrane</keyword>
<feature type="transmembrane region" description="Helical" evidence="1">
    <location>
        <begin position="17"/>
        <end position="40"/>
    </location>
</feature>
<accession>A0AA36D1X3</accession>
<sequence length="104" mass="12201">MFGILNLDTTKLKPWEWAFFFVILGSGLMITPIGLFLNYWERNGKSRRFQRRVFFHLQEKALLKLAKEHEAKEKAGVAKPETKVELTHSRELLIPEQSDLFNPN</sequence>
<proteinExistence type="predicted"/>
<keyword evidence="1" id="KW-0472">Membrane</keyword>
<dbReference type="Proteomes" id="UP001177023">
    <property type="component" value="Unassembled WGS sequence"/>
</dbReference>
<gene>
    <name evidence="2" type="ORF">MSPICULIGERA_LOCUS16576</name>
</gene>
<evidence type="ECO:0000256" key="1">
    <source>
        <dbReference type="SAM" id="Phobius"/>
    </source>
</evidence>
<keyword evidence="3" id="KW-1185">Reference proteome</keyword>
<evidence type="ECO:0000313" key="3">
    <source>
        <dbReference type="Proteomes" id="UP001177023"/>
    </source>
</evidence>
<dbReference type="AlphaFoldDB" id="A0AA36D1X3"/>
<comment type="caution">
    <text evidence="2">The sequence shown here is derived from an EMBL/GenBank/DDBJ whole genome shotgun (WGS) entry which is preliminary data.</text>
</comment>
<reference evidence="2" key="1">
    <citation type="submission" date="2023-06" db="EMBL/GenBank/DDBJ databases">
        <authorList>
            <person name="Delattre M."/>
        </authorList>
    </citation>
    <scope>NUCLEOTIDE SEQUENCE</scope>
    <source>
        <strain evidence="2">AF72</strain>
    </source>
</reference>
<feature type="non-terminal residue" evidence="2">
    <location>
        <position position="104"/>
    </location>
</feature>
<organism evidence="2 3">
    <name type="scientific">Mesorhabditis spiculigera</name>
    <dbReference type="NCBI Taxonomy" id="96644"/>
    <lineage>
        <taxon>Eukaryota</taxon>
        <taxon>Metazoa</taxon>
        <taxon>Ecdysozoa</taxon>
        <taxon>Nematoda</taxon>
        <taxon>Chromadorea</taxon>
        <taxon>Rhabditida</taxon>
        <taxon>Rhabditina</taxon>
        <taxon>Rhabditomorpha</taxon>
        <taxon>Rhabditoidea</taxon>
        <taxon>Rhabditidae</taxon>
        <taxon>Mesorhabditinae</taxon>
        <taxon>Mesorhabditis</taxon>
    </lineage>
</organism>